<evidence type="ECO:0000259" key="4">
    <source>
        <dbReference type="Pfam" id="PF01420"/>
    </source>
</evidence>
<gene>
    <name evidence="5" type="ORF">SDC9_45779</name>
</gene>
<dbReference type="Gene3D" id="1.10.287.1120">
    <property type="entry name" value="Bipartite methylase S protein"/>
    <property type="match status" value="1"/>
</dbReference>
<protein>
    <recommendedName>
        <fullName evidence="4">Type I restriction modification DNA specificity domain-containing protein</fullName>
    </recommendedName>
</protein>
<dbReference type="Pfam" id="PF01420">
    <property type="entry name" value="Methylase_S"/>
    <property type="match status" value="1"/>
</dbReference>
<accession>A0A644W752</accession>
<evidence type="ECO:0000256" key="3">
    <source>
        <dbReference type="ARBA" id="ARBA00023125"/>
    </source>
</evidence>
<dbReference type="SUPFAM" id="SSF116734">
    <property type="entry name" value="DNA methylase specificity domain"/>
    <property type="match status" value="2"/>
</dbReference>
<dbReference type="Gene3D" id="3.90.220.20">
    <property type="entry name" value="DNA methylase specificity domains"/>
    <property type="match status" value="2"/>
</dbReference>
<dbReference type="InterPro" id="IPR044946">
    <property type="entry name" value="Restrct_endonuc_typeI_TRD_sf"/>
</dbReference>
<dbReference type="GO" id="GO:0003677">
    <property type="term" value="F:DNA binding"/>
    <property type="evidence" value="ECO:0007669"/>
    <property type="project" value="UniProtKB-KW"/>
</dbReference>
<dbReference type="CDD" id="cd17262">
    <property type="entry name" value="RMtype1_S_Aco12261I-TRD2-CR2"/>
    <property type="match status" value="1"/>
</dbReference>
<proteinExistence type="inferred from homology"/>
<feature type="domain" description="Type I restriction modification DNA specificity" evidence="4">
    <location>
        <begin position="226"/>
        <end position="381"/>
    </location>
</feature>
<evidence type="ECO:0000313" key="5">
    <source>
        <dbReference type="EMBL" id="MPL99561.1"/>
    </source>
</evidence>
<evidence type="ECO:0000256" key="1">
    <source>
        <dbReference type="ARBA" id="ARBA00010923"/>
    </source>
</evidence>
<evidence type="ECO:0000256" key="2">
    <source>
        <dbReference type="ARBA" id="ARBA00022747"/>
    </source>
</evidence>
<name>A0A644W752_9ZZZZ</name>
<keyword evidence="3" id="KW-0238">DNA-binding</keyword>
<dbReference type="GO" id="GO:0009307">
    <property type="term" value="P:DNA restriction-modification system"/>
    <property type="evidence" value="ECO:0007669"/>
    <property type="project" value="UniProtKB-KW"/>
</dbReference>
<dbReference type="PANTHER" id="PTHR30408:SF12">
    <property type="entry name" value="TYPE I RESTRICTION ENZYME MJAVIII SPECIFICITY SUBUNIT"/>
    <property type="match status" value="1"/>
</dbReference>
<organism evidence="5">
    <name type="scientific">bioreactor metagenome</name>
    <dbReference type="NCBI Taxonomy" id="1076179"/>
    <lineage>
        <taxon>unclassified sequences</taxon>
        <taxon>metagenomes</taxon>
        <taxon>ecological metagenomes</taxon>
    </lineage>
</organism>
<dbReference type="PANTHER" id="PTHR30408">
    <property type="entry name" value="TYPE-1 RESTRICTION ENZYME ECOKI SPECIFICITY PROTEIN"/>
    <property type="match status" value="1"/>
</dbReference>
<sequence length="392" mass="44431">MKHKIVALQPKDEYYSETGRESRIVLGSFPLSWEQRKLEEYLSVSTDKNVDDTYDKTDVLSVSGDYGIVNQIEFQGRSFAGVSVSNYGVVYPGDVVYTKSPLNSNPYGIIKTNKGKTGIVSTLYAVYHAKENTYPDFVQTYFEQHARMNNYMHPLVNKGAKNDMKVSSENALKGFVIFPKYEEQKRISEYFAVIDNLITLHQRKGVYCCIFTFGSQTQRKEKKTFTWEQRKVREVADRYDNLRIPVAANLRIPGSTPYYGANGIQDYVDGFTHDGEFVLVAEDGANDLKNYPVKCVKGRIWVNNHAHVLQSKQESTDNCFLAYAISQADIESILVGGSRAKLNAETLMEVLLLLPSKAEQSQIGEYFERLDNLITLHQRKPLIQNGGTTDAQ</sequence>
<keyword evidence="2" id="KW-0680">Restriction system</keyword>
<dbReference type="InterPro" id="IPR000055">
    <property type="entry name" value="Restrct_endonuc_typeI_TRD"/>
</dbReference>
<comment type="similarity">
    <text evidence="1">Belongs to the type-I restriction system S methylase family.</text>
</comment>
<dbReference type="EMBL" id="VSSQ01000674">
    <property type="protein sequence ID" value="MPL99561.1"/>
    <property type="molecule type" value="Genomic_DNA"/>
</dbReference>
<dbReference type="InterPro" id="IPR052021">
    <property type="entry name" value="Type-I_RS_S_subunit"/>
</dbReference>
<comment type="caution">
    <text evidence="5">The sequence shown here is derived from an EMBL/GenBank/DDBJ whole genome shotgun (WGS) entry which is preliminary data.</text>
</comment>
<reference evidence="5" key="1">
    <citation type="submission" date="2019-08" db="EMBL/GenBank/DDBJ databases">
        <authorList>
            <person name="Kucharzyk K."/>
            <person name="Murdoch R.W."/>
            <person name="Higgins S."/>
            <person name="Loffler F."/>
        </authorList>
    </citation>
    <scope>NUCLEOTIDE SEQUENCE</scope>
</reference>
<dbReference type="AlphaFoldDB" id="A0A644W752"/>